<reference evidence="5 6" key="1">
    <citation type="submission" date="2019-02" db="EMBL/GenBank/DDBJ databases">
        <title>Genomic Encyclopedia of Type Strains, Phase IV (KMG-IV): sequencing the most valuable type-strain genomes for metagenomic binning, comparative biology and taxonomic classification.</title>
        <authorList>
            <person name="Goeker M."/>
        </authorList>
    </citation>
    <scope>NUCLEOTIDE SEQUENCE [LARGE SCALE GENOMIC DNA]</scope>
    <source>
        <strain evidence="5 6">DSM 45622</strain>
    </source>
</reference>
<dbReference type="InterPro" id="IPR028098">
    <property type="entry name" value="Glyco_trans_4-like_N"/>
</dbReference>
<dbReference type="Proteomes" id="UP000293638">
    <property type="component" value="Unassembled WGS sequence"/>
</dbReference>
<evidence type="ECO:0000256" key="2">
    <source>
        <dbReference type="ARBA" id="ARBA00022676"/>
    </source>
</evidence>
<dbReference type="Gene3D" id="3.40.50.2000">
    <property type="entry name" value="Glycogen Phosphorylase B"/>
    <property type="match status" value="2"/>
</dbReference>
<dbReference type="CDD" id="cd03801">
    <property type="entry name" value="GT4_PimA-like"/>
    <property type="match status" value="1"/>
</dbReference>
<accession>A0A4Q7NTQ8</accession>
<proteinExistence type="inferred from homology"/>
<name>A0A4Q7NTQ8_9ACTN</name>
<keyword evidence="6" id="KW-1185">Reference proteome</keyword>
<keyword evidence="2" id="KW-0328">Glycosyltransferase</keyword>
<dbReference type="RefSeq" id="WP_165400223.1">
    <property type="nucleotide sequence ID" value="NZ_SGXD01000002.1"/>
</dbReference>
<evidence type="ECO:0000256" key="1">
    <source>
        <dbReference type="ARBA" id="ARBA00009481"/>
    </source>
</evidence>
<evidence type="ECO:0000313" key="5">
    <source>
        <dbReference type="EMBL" id="RZS90198.1"/>
    </source>
</evidence>
<dbReference type="GO" id="GO:0016757">
    <property type="term" value="F:glycosyltransferase activity"/>
    <property type="evidence" value="ECO:0007669"/>
    <property type="project" value="UniProtKB-KW"/>
</dbReference>
<dbReference type="SUPFAM" id="SSF53756">
    <property type="entry name" value="UDP-Glycosyltransferase/glycogen phosphorylase"/>
    <property type="match status" value="1"/>
</dbReference>
<dbReference type="EMBL" id="SGXD01000002">
    <property type="protein sequence ID" value="RZS90198.1"/>
    <property type="molecule type" value="Genomic_DNA"/>
</dbReference>
<dbReference type="PANTHER" id="PTHR12526">
    <property type="entry name" value="GLYCOSYLTRANSFERASE"/>
    <property type="match status" value="1"/>
</dbReference>
<dbReference type="AlphaFoldDB" id="A0A4Q7NTQ8"/>
<comment type="caution">
    <text evidence="5">The sequence shown here is derived from an EMBL/GenBank/DDBJ whole genome shotgun (WGS) entry which is preliminary data.</text>
</comment>
<evidence type="ECO:0000256" key="3">
    <source>
        <dbReference type="ARBA" id="ARBA00022679"/>
    </source>
</evidence>
<evidence type="ECO:0000259" key="4">
    <source>
        <dbReference type="Pfam" id="PF13439"/>
    </source>
</evidence>
<dbReference type="Pfam" id="PF13439">
    <property type="entry name" value="Glyco_transf_4"/>
    <property type="match status" value="1"/>
</dbReference>
<sequence length="472" mass="52026">MSRTTTAVLRLDGEQVWRAALESAGVTVVDSGPADIVLAGERQLPEVQQEGLWDGRIWAVADGSASPLDLLLSTPPSIAAAAGSSRWVVAPDETTRGLLDAGCADVAKRSVVLPWREPDALRPALAELLARTFPQHQALLGRDRPLKVVVAGHALHFLDGVLQDWRNDSGIELRTDHVASFARQDEAASRAHAEWADVVFCEWASPVAGFYSRHKRPGSRLVVRLHRAEVFSDWWKSIDIRAVDVVVCVSEHYARITRQTTGWPAEKVVVVPNYVDAAVLARPKLPGAEHTLGLMGAVPRRKRLDLALDVVARLRERDERFTLLVKSRPVWDVPYAWRDEEERAAYDAALHRVRTDPRLVDGVVFDAYGPDVGLWLRKIGWMLSTSDDESFHLAPAETMASGGVPVLRDWPGVETIYDPRWVTPTADAMAERISSTVAEGRFADLAATAQAEALERFDLPRVTAALTRLLVG</sequence>
<comment type="similarity">
    <text evidence="1">Belongs to the glycosyltransferase group 1 family. Glycosyltransferase 4 subfamily.</text>
</comment>
<organism evidence="5 6">
    <name type="scientific">Motilibacter rhizosphaerae</name>
    <dbReference type="NCBI Taxonomy" id="598652"/>
    <lineage>
        <taxon>Bacteria</taxon>
        <taxon>Bacillati</taxon>
        <taxon>Actinomycetota</taxon>
        <taxon>Actinomycetes</taxon>
        <taxon>Motilibacterales</taxon>
        <taxon>Motilibacteraceae</taxon>
        <taxon>Motilibacter</taxon>
    </lineage>
</organism>
<gene>
    <name evidence="5" type="ORF">EV189_1982</name>
</gene>
<evidence type="ECO:0000313" key="6">
    <source>
        <dbReference type="Proteomes" id="UP000293638"/>
    </source>
</evidence>
<dbReference type="PANTHER" id="PTHR12526:SF640">
    <property type="entry name" value="COLANIC ACID BIOSYNTHESIS GLYCOSYLTRANSFERASE WCAL-RELATED"/>
    <property type="match status" value="1"/>
</dbReference>
<protein>
    <submittedName>
        <fullName evidence="5">Glycosyltransferase involved in cell wall biosynthesis</fullName>
    </submittedName>
</protein>
<feature type="domain" description="Glycosyltransferase subfamily 4-like N-terminal" evidence="4">
    <location>
        <begin position="180"/>
        <end position="277"/>
    </location>
</feature>
<keyword evidence="3 5" id="KW-0808">Transferase</keyword>